<evidence type="ECO:0000313" key="2">
    <source>
        <dbReference type="Proteomes" id="UP000827872"/>
    </source>
</evidence>
<protein>
    <submittedName>
        <fullName evidence="1">Uncharacterized protein</fullName>
    </submittedName>
</protein>
<proteinExistence type="predicted"/>
<organism evidence="1 2">
    <name type="scientific">Sphaerodactylus townsendi</name>
    <dbReference type="NCBI Taxonomy" id="933632"/>
    <lineage>
        <taxon>Eukaryota</taxon>
        <taxon>Metazoa</taxon>
        <taxon>Chordata</taxon>
        <taxon>Craniata</taxon>
        <taxon>Vertebrata</taxon>
        <taxon>Euteleostomi</taxon>
        <taxon>Lepidosauria</taxon>
        <taxon>Squamata</taxon>
        <taxon>Bifurcata</taxon>
        <taxon>Gekkota</taxon>
        <taxon>Sphaerodactylidae</taxon>
        <taxon>Sphaerodactylus</taxon>
    </lineage>
</organism>
<reference evidence="1" key="1">
    <citation type="submission" date="2021-08" db="EMBL/GenBank/DDBJ databases">
        <title>The first chromosome-level gecko genome reveals the dynamic sex chromosomes of Neotropical dwarf geckos (Sphaerodactylidae: Sphaerodactylus).</title>
        <authorList>
            <person name="Pinto B.J."/>
            <person name="Keating S.E."/>
            <person name="Gamble T."/>
        </authorList>
    </citation>
    <scope>NUCLEOTIDE SEQUENCE</scope>
    <source>
        <strain evidence="1">TG3544</strain>
    </source>
</reference>
<gene>
    <name evidence="1" type="ORF">K3G42_001412</name>
</gene>
<keyword evidence="2" id="KW-1185">Reference proteome</keyword>
<dbReference type="Proteomes" id="UP000827872">
    <property type="component" value="Linkage Group LG06"/>
</dbReference>
<dbReference type="EMBL" id="CM037619">
    <property type="protein sequence ID" value="KAH8006271.1"/>
    <property type="molecule type" value="Genomic_DNA"/>
</dbReference>
<sequence length="113" mass="12635">MPQFLCHLLTLAGEYYLRPELTSEVCSWEPIQCSVRGCSNLISGDSFVTMKKRPFAYSGGAKDPEGYLCHRCVERRLGPLTGLMISPEVMGTLEFTEEIVVLPQDYNIMLALA</sequence>
<comment type="caution">
    <text evidence="1">The sequence shown here is derived from an EMBL/GenBank/DDBJ whole genome shotgun (WGS) entry which is preliminary data.</text>
</comment>
<name>A0ACB8FL81_9SAUR</name>
<accession>A0ACB8FL81</accession>
<evidence type="ECO:0000313" key="1">
    <source>
        <dbReference type="EMBL" id="KAH8006271.1"/>
    </source>
</evidence>